<dbReference type="PROSITE" id="PS00236">
    <property type="entry name" value="NEUROTR_ION_CHANNEL"/>
    <property type="match status" value="1"/>
</dbReference>
<dbReference type="FunFam" id="1.20.58.390:FF:000011">
    <property type="entry name" value="neuronal acetylcholine receptor subunit alpha-7"/>
    <property type="match status" value="1"/>
</dbReference>
<evidence type="ECO:0000256" key="15">
    <source>
        <dbReference type="SAM" id="MobiDB-lite"/>
    </source>
</evidence>
<feature type="region of interest" description="Disordered" evidence="15">
    <location>
        <begin position="359"/>
        <end position="388"/>
    </location>
</feature>
<protein>
    <submittedName>
        <fullName evidence="18">Neuronal acetylcholine receptor subunit alpha-7-like</fullName>
    </submittedName>
</protein>
<dbReference type="Ensembl" id="ENSSANT00000034187.1">
    <property type="protein sequence ID" value="ENSSANP00000032117.1"/>
    <property type="gene ID" value="ENSSANG00000016364.1"/>
</dbReference>
<dbReference type="GO" id="GO:0004888">
    <property type="term" value="F:transmembrane signaling receptor activity"/>
    <property type="evidence" value="ECO:0007669"/>
    <property type="project" value="InterPro"/>
</dbReference>
<sequence length="501" mass="56402">MYYLGSVNKCLDLNCLEWAVQYIHVFLSVSVQGPYQRTLLKNLLKDYNRMERPVANDSQPLTVFVSMSLIQIMDVDEKNQVLTSNIWLNMHWYDHYLQWNQSEYPGVKNLRFTTDQVWTPDILLYNSADDKFDSTFKSNIIVNSSGYCNYLPPGIFMSTCNVDVRWFPFDIQKCELKLGSWTFDGWLLDLQMNEADISGYMPNGEWDLVGVPGTRNELYYDCCKEPYPDVTFVVTIRRRTLYYALNLLVPCVLLSSMTLLIFLLPADSGEKISLVFLITVLLSLTVFMFMHSIISSFLPVSLSGQYFASIMIIVGMSVIATVVVLQYHHHDPNGGNMPKWVQVVLLQWVAWFLRMKRPGESEDPERPPCAPHLRRCSSGSQSGSLPNTNSANNNGNLLYIGFSSLDEASPTVSGGGGGCSCSGTSGGGDPQLQAILEEVRFVADRFRGQDENDSVSEQWKFAAAVIDRLCLVAFSVFNIICTISILMAAPNFVEAVSKDFI</sequence>
<evidence type="ECO:0000256" key="1">
    <source>
        <dbReference type="ARBA" id="ARBA00022448"/>
    </source>
</evidence>
<evidence type="ECO:0000256" key="9">
    <source>
        <dbReference type="ARBA" id="ARBA00023170"/>
    </source>
</evidence>
<evidence type="ECO:0000256" key="8">
    <source>
        <dbReference type="ARBA" id="ARBA00023157"/>
    </source>
</evidence>
<dbReference type="InterPro" id="IPR006202">
    <property type="entry name" value="Neur_chan_lig-bd"/>
</dbReference>
<comment type="similarity">
    <text evidence="14">Belongs to the ligand-gated ion channel (TC 1.A.9) family.</text>
</comment>
<dbReference type="Gene3D" id="2.70.170.10">
    <property type="entry name" value="Neurotransmitter-gated ion-channel ligand-binding domain"/>
    <property type="match status" value="1"/>
</dbReference>
<evidence type="ECO:0000256" key="14">
    <source>
        <dbReference type="RuleBase" id="RU000687"/>
    </source>
</evidence>
<keyword evidence="9" id="KW-0675">Receptor</keyword>
<feature type="compositionally biased region" description="Polar residues" evidence="15">
    <location>
        <begin position="377"/>
        <end position="386"/>
    </location>
</feature>
<feature type="transmembrane region" description="Helical" evidence="14">
    <location>
        <begin position="272"/>
        <end position="294"/>
    </location>
</feature>
<dbReference type="FunFam" id="2.70.170.10:FF:000009">
    <property type="entry name" value="Neuronal acetylcholine receptor subunit alpha-7"/>
    <property type="match status" value="1"/>
</dbReference>
<evidence type="ECO:0000259" key="17">
    <source>
        <dbReference type="Pfam" id="PF02932"/>
    </source>
</evidence>
<dbReference type="InterPro" id="IPR002394">
    <property type="entry name" value="Nicotinic_acetylcholine_rcpt"/>
</dbReference>
<evidence type="ECO:0000256" key="6">
    <source>
        <dbReference type="ARBA" id="ARBA00023065"/>
    </source>
</evidence>
<keyword evidence="11" id="KW-1071">Ligand-gated ion channel</keyword>
<organism evidence="18 19">
    <name type="scientific">Sinocyclocheilus anshuiensis</name>
    <dbReference type="NCBI Taxonomy" id="1608454"/>
    <lineage>
        <taxon>Eukaryota</taxon>
        <taxon>Metazoa</taxon>
        <taxon>Chordata</taxon>
        <taxon>Craniata</taxon>
        <taxon>Vertebrata</taxon>
        <taxon>Euteleostomi</taxon>
        <taxon>Actinopterygii</taxon>
        <taxon>Neopterygii</taxon>
        <taxon>Teleostei</taxon>
        <taxon>Ostariophysi</taxon>
        <taxon>Cypriniformes</taxon>
        <taxon>Cyprinidae</taxon>
        <taxon>Cyprininae</taxon>
        <taxon>Sinocyclocheilus</taxon>
    </lineage>
</organism>
<dbReference type="Pfam" id="PF02931">
    <property type="entry name" value="Neur_chan_LBD"/>
    <property type="match status" value="1"/>
</dbReference>
<evidence type="ECO:0000256" key="13">
    <source>
        <dbReference type="ARBA" id="ARBA00034099"/>
    </source>
</evidence>
<feature type="transmembrane region" description="Helical" evidence="14">
    <location>
        <begin position="306"/>
        <end position="325"/>
    </location>
</feature>
<evidence type="ECO:0000256" key="11">
    <source>
        <dbReference type="ARBA" id="ARBA00023286"/>
    </source>
</evidence>
<dbReference type="GO" id="GO:0045211">
    <property type="term" value="C:postsynaptic membrane"/>
    <property type="evidence" value="ECO:0007669"/>
    <property type="project" value="InterPro"/>
</dbReference>
<gene>
    <name evidence="18" type="primary">LOC107678794</name>
</gene>
<evidence type="ECO:0000256" key="2">
    <source>
        <dbReference type="ARBA" id="ARBA00022475"/>
    </source>
</evidence>
<keyword evidence="6 14" id="KW-0406">Ion transport</keyword>
<dbReference type="PRINTS" id="PR00254">
    <property type="entry name" value="NICOTINICR"/>
</dbReference>
<dbReference type="InterPro" id="IPR006201">
    <property type="entry name" value="Neur_channel"/>
</dbReference>
<feature type="transmembrane region" description="Helical" evidence="14">
    <location>
        <begin position="241"/>
        <end position="266"/>
    </location>
</feature>
<dbReference type="InterPro" id="IPR006029">
    <property type="entry name" value="Neurotrans-gated_channel_TM"/>
</dbReference>
<feature type="domain" description="Neurotransmitter-gated ion-channel ligand-binding" evidence="16">
    <location>
        <begin position="37"/>
        <end position="240"/>
    </location>
</feature>
<reference evidence="18" key="1">
    <citation type="submission" date="2025-08" db="UniProtKB">
        <authorList>
            <consortium name="Ensembl"/>
        </authorList>
    </citation>
    <scope>IDENTIFICATION</scope>
</reference>
<evidence type="ECO:0000313" key="18">
    <source>
        <dbReference type="Ensembl" id="ENSSANP00000032117.1"/>
    </source>
</evidence>
<feature type="transmembrane region" description="Helical" evidence="14">
    <location>
        <begin position="469"/>
        <end position="489"/>
    </location>
</feature>
<keyword evidence="8" id="KW-1015">Disulfide bond</keyword>
<evidence type="ECO:0000259" key="16">
    <source>
        <dbReference type="Pfam" id="PF02931"/>
    </source>
</evidence>
<keyword evidence="7 14" id="KW-0472">Membrane</keyword>
<keyword evidence="12 14" id="KW-0407">Ion channel</keyword>
<evidence type="ECO:0000256" key="4">
    <source>
        <dbReference type="ARBA" id="ARBA00022989"/>
    </source>
</evidence>
<evidence type="ECO:0000256" key="5">
    <source>
        <dbReference type="ARBA" id="ARBA00023018"/>
    </source>
</evidence>
<reference evidence="18" key="2">
    <citation type="submission" date="2025-09" db="UniProtKB">
        <authorList>
            <consortium name="Ensembl"/>
        </authorList>
    </citation>
    <scope>IDENTIFICATION</scope>
</reference>
<dbReference type="Pfam" id="PF02932">
    <property type="entry name" value="Neur_chan_memb"/>
    <property type="match status" value="1"/>
</dbReference>
<dbReference type="GO" id="GO:0022848">
    <property type="term" value="F:acetylcholine-gated monoatomic cation-selective channel activity"/>
    <property type="evidence" value="ECO:0007669"/>
    <property type="project" value="InterPro"/>
</dbReference>
<dbReference type="Proteomes" id="UP000472260">
    <property type="component" value="Unassembled WGS sequence"/>
</dbReference>
<dbReference type="InterPro" id="IPR018000">
    <property type="entry name" value="Neurotransmitter_ion_chnl_CS"/>
</dbReference>
<dbReference type="PRINTS" id="PR00252">
    <property type="entry name" value="NRIONCHANNEL"/>
</dbReference>
<dbReference type="InterPro" id="IPR038050">
    <property type="entry name" value="Neuro_actylchol_rec"/>
</dbReference>
<dbReference type="AlphaFoldDB" id="A0A671MJX3"/>
<evidence type="ECO:0000256" key="7">
    <source>
        <dbReference type="ARBA" id="ARBA00023136"/>
    </source>
</evidence>
<dbReference type="NCBIfam" id="TIGR00860">
    <property type="entry name" value="LIC"/>
    <property type="match status" value="1"/>
</dbReference>
<accession>A0A671MJX3</accession>
<comment type="subcellular location">
    <subcellularLocation>
        <location evidence="13">Synaptic cell membrane</location>
        <topology evidence="13">Multi-pass membrane protein</topology>
    </subcellularLocation>
</comment>
<keyword evidence="10" id="KW-0325">Glycoprotein</keyword>
<dbReference type="PANTHER" id="PTHR18945">
    <property type="entry name" value="NEUROTRANSMITTER GATED ION CHANNEL"/>
    <property type="match status" value="1"/>
</dbReference>
<feature type="domain" description="Neurotransmitter-gated ion-channel transmembrane" evidence="17">
    <location>
        <begin position="247"/>
        <end position="485"/>
    </location>
</feature>
<dbReference type="SUPFAM" id="SSF90112">
    <property type="entry name" value="Neurotransmitter-gated ion-channel transmembrane pore"/>
    <property type="match status" value="1"/>
</dbReference>
<keyword evidence="5" id="KW-0770">Synapse</keyword>
<evidence type="ECO:0000313" key="19">
    <source>
        <dbReference type="Proteomes" id="UP000472260"/>
    </source>
</evidence>
<evidence type="ECO:0000256" key="10">
    <source>
        <dbReference type="ARBA" id="ARBA00023180"/>
    </source>
</evidence>
<keyword evidence="2" id="KW-1003">Cell membrane</keyword>
<dbReference type="Gene3D" id="1.20.58.390">
    <property type="entry name" value="Neurotransmitter-gated ion-channel transmembrane domain"/>
    <property type="match status" value="2"/>
</dbReference>
<dbReference type="InterPro" id="IPR036734">
    <property type="entry name" value="Neur_chan_lig-bd_sf"/>
</dbReference>
<evidence type="ECO:0000256" key="3">
    <source>
        <dbReference type="ARBA" id="ARBA00022692"/>
    </source>
</evidence>
<dbReference type="SUPFAM" id="SSF63712">
    <property type="entry name" value="Nicotinic receptor ligand binding domain-like"/>
    <property type="match status" value="1"/>
</dbReference>
<name>A0A671MJX3_9TELE</name>
<dbReference type="InterPro" id="IPR036719">
    <property type="entry name" value="Neuro-gated_channel_TM_sf"/>
</dbReference>
<proteinExistence type="inferred from homology"/>
<keyword evidence="3 14" id="KW-0812">Transmembrane</keyword>
<dbReference type="CDD" id="cd19051">
    <property type="entry name" value="LGIC_TM_cation"/>
    <property type="match status" value="1"/>
</dbReference>
<evidence type="ECO:0000256" key="12">
    <source>
        <dbReference type="ARBA" id="ARBA00023303"/>
    </source>
</evidence>
<keyword evidence="19" id="KW-1185">Reference proteome</keyword>
<keyword evidence="1 14" id="KW-0813">Transport</keyword>
<keyword evidence="4 14" id="KW-1133">Transmembrane helix</keyword>